<accession>A0A2P8R3L6</accession>
<comment type="caution">
    <text evidence="1">The sequence shown here is derived from an EMBL/GenBank/DDBJ whole genome shotgun (WGS) entry which is preliminary data.</text>
</comment>
<reference evidence="2" key="1">
    <citation type="submission" date="2017-10" db="EMBL/GenBank/DDBJ databases">
        <title>Campylobacter species from seals.</title>
        <authorList>
            <person name="Gilbert M.J."/>
            <person name="Zomer A.L."/>
            <person name="Timmerman A.J."/>
            <person name="Duim B."/>
            <person name="Wagenaar J.A."/>
        </authorList>
    </citation>
    <scope>NUCLEOTIDE SEQUENCE [LARGE SCALE GENOMIC DNA]</scope>
    <source>
        <strain evidence="2">17S00004-5</strain>
    </source>
</reference>
<dbReference type="Proteomes" id="UP000240535">
    <property type="component" value="Unassembled WGS sequence"/>
</dbReference>
<protein>
    <submittedName>
        <fullName evidence="1">Uncharacterized protein</fullName>
    </submittedName>
</protein>
<gene>
    <name evidence="1" type="ORF">CQ405_00560</name>
</gene>
<dbReference type="AlphaFoldDB" id="A0A2P8R3L6"/>
<organism evidence="1 2">
    <name type="scientific">Campylobacter blaseri</name>
    <dbReference type="NCBI Taxonomy" id="2042961"/>
    <lineage>
        <taxon>Bacteria</taxon>
        <taxon>Pseudomonadati</taxon>
        <taxon>Campylobacterota</taxon>
        <taxon>Epsilonproteobacteria</taxon>
        <taxon>Campylobacterales</taxon>
        <taxon>Campylobacteraceae</taxon>
        <taxon>Campylobacter</taxon>
    </lineage>
</organism>
<evidence type="ECO:0000313" key="1">
    <source>
        <dbReference type="EMBL" id="PSM53078.1"/>
    </source>
</evidence>
<dbReference type="EMBL" id="PDHH01000001">
    <property type="protein sequence ID" value="PSM53078.1"/>
    <property type="molecule type" value="Genomic_DNA"/>
</dbReference>
<proteinExistence type="predicted"/>
<keyword evidence="2" id="KW-1185">Reference proteome</keyword>
<dbReference type="RefSeq" id="WP_106869503.1">
    <property type="nucleotide sequence ID" value="NZ_CP053841.1"/>
</dbReference>
<evidence type="ECO:0000313" key="2">
    <source>
        <dbReference type="Proteomes" id="UP000240535"/>
    </source>
</evidence>
<dbReference type="OrthoDB" id="363015at2"/>
<name>A0A2P8R3L6_9BACT</name>
<sequence>MYLLTIRQDNYSTIIGVFETLESGREFAKKLPGYKYLIEDGFEYETLDYKAFSDYVEVHYKTNILPFTKFMFRSENEIYIDWSKVVNLDETQNKIVGTHTLVDAYFVNNDEVKSYIEKRENLYKKVKKVLENLGYEVDRSYKGSEDGEAILYKKSGSKDWHFLTHLDPMFVEECPSKNEEISKYVQDLLI</sequence>